<keyword evidence="3" id="KW-1185">Reference proteome</keyword>
<evidence type="ECO:0000313" key="2">
    <source>
        <dbReference type="EMBL" id="MFC3444422.1"/>
    </source>
</evidence>
<accession>A0ABV7NQ24</accession>
<dbReference type="EMBL" id="JBHRVU010000005">
    <property type="protein sequence ID" value="MFC3444422.1"/>
    <property type="molecule type" value="Genomic_DNA"/>
</dbReference>
<reference evidence="3" key="1">
    <citation type="journal article" date="2019" name="Int. J. Syst. Evol. Microbiol.">
        <title>The Global Catalogue of Microorganisms (GCM) 10K type strain sequencing project: providing services to taxonomists for standard genome sequencing and annotation.</title>
        <authorList>
            <consortium name="The Broad Institute Genomics Platform"/>
            <consortium name="The Broad Institute Genome Sequencing Center for Infectious Disease"/>
            <person name="Wu L."/>
            <person name="Ma J."/>
        </authorList>
    </citation>
    <scope>NUCLEOTIDE SEQUENCE [LARGE SCALE GENOMIC DNA]</scope>
    <source>
        <strain evidence="3">CCM 7491</strain>
    </source>
</reference>
<gene>
    <name evidence="2" type="ORF">ACFOKF_25065</name>
</gene>
<evidence type="ECO:0000313" key="3">
    <source>
        <dbReference type="Proteomes" id="UP001595681"/>
    </source>
</evidence>
<dbReference type="InterPro" id="IPR053892">
    <property type="entry name" value="MoaF-like"/>
</dbReference>
<protein>
    <recommendedName>
        <fullName evidence="1">MoaF-like domain-containing protein</fullName>
    </recommendedName>
</protein>
<dbReference type="Pfam" id="PF22036">
    <property type="entry name" value="MoaF_like"/>
    <property type="match status" value="1"/>
</dbReference>
<dbReference type="Proteomes" id="UP001595681">
    <property type="component" value="Unassembled WGS sequence"/>
</dbReference>
<comment type="caution">
    <text evidence="2">The sequence shown here is derived from an EMBL/GenBank/DDBJ whole genome shotgun (WGS) entry which is preliminary data.</text>
</comment>
<evidence type="ECO:0000259" key="1">
    <source>
        <dbReference type="Pfam" id="PF22036"/>
    </source>
</evidence>
<dbReference type="RefSeq" id="WP_380799358.1">
    <property type="nucleotide sequence ID" value="NZ_JBHRVU010000005.1"/>
</dbReference>
<organism evidence="2 3">
    <name type="scientific">Sphingobium rhizovicinum</name>
    <dbReference type="NCBI Taxonomy" id="432308"/>
    <lineage>
        <taxon>Bacteria</taxon>
        <taxon>Pseudomonadati</taxon>
        <taxon>Pseudomonadota</taxon>
        <taxon>Alphaproteobacteria</taxon>
        <taxon>Sphingomonadales</taxon>
        <taxon>Sphingomonadaceae</taxon>
        <taxon>Sphingobium</taxon>
    </lineage>
</organism>
<name>A0ABV7NQ24_9SPHN</name>
<feature type="domain" description="MoaF-like" evidence="1">
    <location>
        <begin position="4"/>
        <end position="47"/>
    </location>
</feature>
<proteinExistence type="predicted"/>
<sequence>MITADAAEGWIGEYQYERRHLAGGCFAISRQEADGATVFHIDDFDTHGSLILHGARSSVLSVGRIAEAHYSLSSIMMCAIFNGSNYAGCL</sequence>